<evidence type="ECO:0000256" key="11">
    <source>
        <dbReference type="SAM" id="Phobius"/>
    </source>
</evidence>
<evidence type="ECO:0000256" key="4">
    <source>
        <dbReference type="ARBA" id="ARBA00022553"/>
    </source>
</evidence>
<evidence type="ECO:0000256" key="5">
    <source>
        <dbReference type="ARBA" id="ARBA00022679"/>
    </source>
</evidence>
<dbReference type="SMART" id="SM00387">
    <property type="entry name" value="HATPase_c"/>
    <property type="match status" value="1"/>
</dbReference>
<dbReference type="EMBL" id="CP033972">
    <property type="protein sequence ID" value="AZG46270.1"/>
    <property type="molecule type" value="Genomic_DNA"/>
</dbReference>
<evidence type="ECO:0000313" key="15">
    <source>
        <dbReference type="Proteomes" id="UP000271469"/>
    </source>
</evidence>
<dbReference type="Gene3D" id="6.10.340.10">
    <property type="match status" value="1"/>
</dbReference>
<dbReference type="GO" id="GO:0000155">
    <property type="term" value="F:phosphorelay sensor kinase activity"/>
    <property type="evidence" value="ECO:0007669"/>
    <property type="project" value="InterPro"/>
</dbReference>
<dbReference type="Pfam" id="PF00672">
    <property type="entry name" value="HAMP"/>
    <property type="match status" value="1"/>
</dbReference>
<dbReference type="GO" id="GO:0005886">
    <property type="term" value="C:plasma membrane"/>
    <property type="evidence" value="ECO:0007669"/>
    <property type="project" value="UniProtKB-SubCell"/>
</dbReference>
<comment type="subcellular location">
    <subcellularLocation>
        <location evidence="2">Cell membrane</location>
    </subcellularLocation>
</comment>
<evidence type="ECO:0000256" key="9">
    <source>
        <dbReference type="ARBA" id="ARBA00023012"/>
    </source>
</evidence>
<evidence type="ECO:0000256" key="2">
    <source>
        <dbReference type="ARBA" id="ARBA00004236"/>
    </source>
</evidence>
<dbReference type="PRINTS" id="PR00344">
    <property type="entry name" value="BCTRLSENSOR"/>
</dbReference>
<feature type="domain" description="HAMP" evidence="13">
    <location>
        <begin position="163"/>
        <end position="216"/>
    </location>
</feature>
<gene>
    <name evidence="14" type="primary">arlS_2</name>
    <name evidence="14" type="ORF">D7316_02871</name>
</gene>
<organism evidence="14 15">
    <name type="scientific">Gordonia insulae</name>
    <dbReference type="NCBI Taxonomy" id="2420509"/>
    <lineage>
        <taxon>Bacteria</taxon>
        <taxon>Bacillati</taxon>
        <taxon>Actinomycetota</taxon>
        <taxon>Actinomycetes</taxon>
        <taxon>Mycobacteriales</taxon>
        <taxon>Gordoniaceae</taxon>
        <taxon>Gordonia</taxon>
    </lineage>
</organism>
<keyword evidence="4" id="KW-0597">Phosphoprotein</keyword>
<dbReference type="InterPro" id="IPR003594">
    <property type="entry name" value="HATPase_dom"/>
</dbReference>
<dbReference type="PROSITE" id="PS50885">
    <property type="entry name" value="HAMP"/>
    <property type="match status" value="1"/>
</dbReference>
<dbReference type="SUPFAM" id="SSF55874">
    <property type="entry name" value="ATPase domain of HSP90 chaperone/DNA topoisomerase II/histidine kinase"/>
    <property type="match status" value="1"/>
</dbReference>
<dbReference type="CDD" id="cd00082">
    <property type="entry name" value="HisKA"/>
    <property type="match status" value="1"/>
</dbReference>
<keyword evidence="15" id="KW-1185">Reference proteome</keyword>
<dbReference type="Gene3D" id="3.30.565.10">
    <property type="entry name" value="Histidine kinase-like ATPase, C-terminal domain"/>
    <property type="match status" value="1"/>
</dbReference>
<dbReference type="PROSITE" id="PS50109">
    <property type="entry name" value="HIS_KIN"/>
    <property type="match status" value="1"/>
</dbReference>
<dbReference type="Gene3D" id="1.10.287.130">
    <property type="match status" value="1"/>
</dbReference>
<dbReference type="Proteomes" id="UP000271469">
    <property type="component" value="Chromosome"/>
</dbReference>
<dbReference type="InterPro" id="IPR050428">
    <property type="entry name" value="TCS_sensor_his_kinase"/>
</dbReference>
<keyword evidence="7 14" id="KW-0418">Kinase</keyword>
<evidence type="ECO:0000259" key="13">
    <source>
        <dbReference type="PROSITE" id="PS50885"/>
    </source>
</evidence>
<sequence>MILALTLAALIMIVALHHVLARSAESATSARAHQIAGIVASEGLAGVEPSLLNAAQNVAVIQIVDPTGTIRLSNNANYNRPLAPPLPPGQQTTLPSTYAKDDSGEAYQASAIGVKTPDGVLTVMVGAAITPINATVLIVAILCSIVFPLIVAGMALLTYYFVGRALRPVEAIRRRVADITGGDLTQRVPVPATGDEIATLATTMNEMLGRIEEARGQQLRFVNDASHELNSPLTTLVGLLDLARVKGQPIDPDTVDVVMMPEAMRLQNMVADLLLLARADESGVPLRWTDVNLDEIVSSEVARLEATTDHTITVSIVPVRIRGDAEKLTRALRNIADNAARHTDDTLAFAMTHDSTTRSATITVSDNGRGIPDVDKGRITQRFVRLDTSRERTSGGSGLGLSITNEIIRAHHGSMIITDSDHAGATIGFTLPADE</sequence>
<name>A0A3G8JQ39_9ACTN</name>
<keyword evidence="8 11" id="KW-1133">Transmembrane helix</keyword>
<dbReference type="KEGG" id="gom:D7316_02871"/>
<evidence type="ECO:0000256" key="7">
    <source>
        <dbReference type="ARBA" id="ARBA00022777"/>
    </source>
</evidence>
<dbReference type="InterPro" id="IPR003661">
    <property type="entry name" value="HisK_dim/P_dom"/>
</dbReference>
<dbReference type="SUPFAM" id="SSF47384">
    <property type="entry name" value="Homodimeric domain of signal transducing histidine kinase"/>
    <property type="match status" value="1"/>
</dbReference>
<dbReference type="InterPro" id="IPR004358">
    <property type="entry name" value="Sig_transdc_His_kin-like_C"/>
</dbReference>
<proteinExistence type="predicted"/>
<dbReference type="EC" id="2.7.13.3" evidence="3"/>
<dbReference type="AlphaFoldDB" id="A0A3G8JQ39"/>
<accession>A0A3G8JQ39</accession>
<dbReference type="Pfam" id="PF02518">
    <property type="entry name" value="HATPase_c"/>
    <property type="match status" value="1"/>
</dbReference>
<feature type="transmembrane region" description="Helical" evidence="11">
    <location>
        <begin position="136"/>
        <end position="162"/>
    </location>
</feature>
<evidence type="ECO:0000256" key="1">
    <source>
        <dbReference type="ARBA" id="ARBA00000085"/>
    </source>
</evidence>
<evidence type="ECO:0000256" key="10">
    <source>
        <dbReference type="ARBA" id="ARBA00023136"/>
    </source>
</evidence>
<dbReference type="InterPro" id="IPR003660">
    <property type="entry name" value="HAMP_dom"/>
</dbReference>
<reference evidence="14 15" key="1">
    <citation type="submission" date="2018-11" db="EMBL/GenBank/DDBJ databases">
        <title>Gordonia insulae sp. nov., isolated from an island soil.</title>
        <authorList>
            <person name="Kim Y.S."/>
            <person name="Kim S.B."/>
        </authorList>
    </citation>
    <scope>NUCLEOTIDE SEQUENCE [LARGE SCALE GENOMIC DNA]</scope>
    <source>
        <strain evidence="14 15">MMS17-SY073</strain>
    </source>
</reference>
<dbReference type="PANTHER" id="PTHR45436:SF5">
    <property type="entry name" value="SENSOR HISTIDINE KINASE TRCS"/>
    <property type="match status" value="1"/>
</dbReference>
<keyword evidence="10 11" id="KW-0472">Membrane</keyword>
<dbReference type="SUPFAM" id="SSF158472">
    <property type="entry name" value="HAMP domain-like"/>
    <property type="match status" value="1"/>
</dbReference>
<evidence type="ECO:0000313" key="14">
    <source>
        <dbReference type="EMBL" id="AZG46270.1"/>
    </source>
</evidence>
<dbReference type="InterPro" id="IPR036097">
    <property type="entry name" value="HisK_dim/P_sf"/>
</dbReference>
<dbReference type="PANTHER" id="PTHR45436">
    <property type="entry name" value="SENSOR HISTIDINE KINASE YKOH"/>
    <property type="match status" value="1"/>
</dbReference>
<evidence type="ECO:0000256" key="6">
    <source>
        <dbReference type="ARBA" id="ARBA00022692"/>
    </source>
</evidence>
<keyword evidence="5 14" id="KW-0808">Transferase</keyword>
<dbReference type="InterPro" id="IPR005467">
    <property type="entry name" value="His_kinase_dom"/>
</dbReference>
<dbReference type="InterPro" id="IPR036890">
    <property type="entry name" value="HATPase_C_sf"/>
</dbReference>
<feature type="domain" description="Histidine kinase" evidence="12">
    <location>
        <begin position="224"/>
        <end position="435"/>
    </location>
</feature>
<dbReference type="Pfam" id="PF00512">
    <property type="entry name" value="HisKA"/>
    <property type="match status" value="1"/>
</dbReference>
<evidence type="ECO:0000259" key="12">
    <source>
        <dbReference type="PROSITE" id="PS50109"/>
    </source>
</evidence>
<dbReference type="CDD" id="cd06225">
    <property type="entry name" value="HAMP"/>
    <property type="match status" value="1"/>
</dbReference>
<evidence type="ECO:0000256" key="8">
    <source>
        <dbReference type="ARBA" id="ARBA00022989"/>
    </source>
</evidence>
<protein>
    <recommendedName>
        <fullName evidence="3">histidine kinase</fullName>
        <ecNumber evidence="3">2.7.13.3</ecNumber>
    </recommendedName>
</protein>
<evidence type="ECO:0000256" key="3">
    <source>
        <dbReference type="ARBA" id="ARBA00012438"/>
    </source>
</evidence>
<dbReference type="SMART" id="SM00388">
    <property type="entry name" value="HisKA"/>
    <property type="match status" value="1"/>
</dbReference>
<keyword evidence="6 11" id="KW-0812">Transmembrane</keyword>
<dbReference type="SMART" id="SM00304">
    <property type="entry name" value="HAMP"/>
    <property type="match status" value="1"/>
</dbReference>
<comment type="catalytic activity">
    <reaction evidence="1">
        <text>ATP + protein L-histidine = ADP + protein N-phospho-L-histidine.</text>
        <dbReference type="EC" id="2.7.13.3"/>
    </reaction>
</comment>
<keyword evidence="9" id="KW-0902">Two-component regulatory system</keyword>